<protein>
    <submittedName>
        <fullName evidence="1">Uncharacterized protein</fullName>
    </submittedName>
</protein>
<dbReference type="EMBL" id="KZ613790">
    <property type="protein sequence ID" value="PMD60314.1"/>
    <property type="molecule type" value="Genomic_DNA"/>
</dbReference>
<sequence>MATKASSRCFGGCRNESKRGNLWHDIWKLSCYDLLLLYWARNSEAGSCTGA</sequence>
<dbReference type="AlphaFoldDB" id="A0A2J6TBA6"/>
<dbReference type="InParanoid" id="A0A2J6TBA6"/>
<evidence type="ECO:0000313" key="2">
    <source>
        <dbReference type="Proteomes" id="UP000235371"/>
    </source>
</evidence>
<dbReference type="Proteomes" id="UP000235371">
    <property type="component" value="Unassembled WGS sequence"/>
</dbReference>
<reference evidence="1 2" key="1">
    <citation type="submission" date="2016-04" db="EMBL/GenBank/DDBJ databases">
        <title>A degradative enzymes factory behind the ericoid mycorrhizal symbiosis.</title>
        <authorList>
            <consortium name="DOE Joint Genome Institute"/>
            <person name="Martino E."/>
            <person name="Morin E."/>
            <person name="Grelet G."/>
            <person name="Kuo A."/>
            <person name="Kohler A."/>
            <person name="Daghino S."/>
            <person name="Barry K."/>
            <person name="Choi C."/>
            <person name="Cichocki N."/>
            <person name="Clum A."/>
            <person name="Copeland A."/>
            <person name="Hainaut M."/>
            <person name="Haridas S."/>
            <person name="Labutti K."/>
            <person name="Lindquist E."/>
            <person name="Lipzen A."/>
            <person name="Khouja H.-R."/>
            <person name="Murat C."/>
            <person name="Ohm R."/>
            <person name="Olson A."/>
            <person name="Spatafora J."/>
            <person name="Veneault-Fourrey C."/>
            <person name="Henrissat B."/>
            <person name="Grigoriev I."/>
            <person name="Martin F."/>
            <person name="Perotto S."/>
        </authorList>
    </citation>
    <scope>NUCLEOTIDE SEQUENCE [LARGE SCALE GENOMIC DNA]</scope>
    <source>
        <strain evidence="1 2">E</strain>
    </source>
</reference>
<name>A0A2J6TBA6_9HELO</name>
<organism evidence="1 2">
    <name type="scientific">Hyaloscypha bicolor E</name>
    <dbReference type="NCBI Taxonomy" id="1095630"/>
    <lineage>
        <taxon>Eukaryota</taxon>
        <taxon>Fungi</taxon>
        <taxon>Dikarya</taxon>
        <taxon>Ascomycota</taxon>
        <taxon>Pezizomycotina</taxon>
        <taxon>Leotiomycetes</taxon>
        <taxon>Helotiales</taxon>
        <taxon>Hyaloscyphaceae</taxon>
        <taxon>Hyaloscypha</taxon>
        <taxon>Hyaloscypha bicolor</taxon>
    </lineage>
</organism>
<evidence type="ECO:0000313" key="1">
    <source>
        <dbReference type="EMBL" id="PMD60314.1"/>
    </source>
</evidence>
<dbReference type="GeneID" id="36588225"/>
<proteinExistence type="predicted"/>
<keyword evidence="2" id="KW-1185">Reference proteome</keyword>
<gene>
    <name evidence="1" type="ORF">K444DRAFT_612505</name>
</gene>
<dbReference type="RefSeq" id="XP_024737218.1">
    <property type="nucleotide sequence ID" value="XM_024880148.1"/>
</dbReference>
<accession>A0A2J6TBA6</accession>